<dbReference type="AlphaFoldDB" id="A0A1D8A0F5"/>
<feature type="domain" description="EF-hand" evidence="3">
    <location>
        <begin position="111"/>
        <end position="141"/>
    </location>
</feature>
<evidence type="ECO:0000259" key="3">
    <source>
        <dbReference type="PROSITE" id="PS50222"/>
    </source>
</evidence>
<dbReference type="InterPro" id="IPR002048">
    <property type="entry name" value="EF_hand_dom"/>
</dbReference>
<name>A0A1D8A0F5_9SPHN</name>
<feature type="signal peptide" evidence="2">
    <location>
        <begin position="1"/>
        <end position="24"/>
    </location>
</feature>
<feature type="compositionally biased region" description="Basic and acidic residues" evidence="1">
    <location>
        <begin position="218"/>
        <end position="233"/>
    </location>
</feature>
<feature type="compositionally biased region" description="Gly residues" evidence="1">
    <location>
        <begin position="38"/>
        <end position="61"/>
    </location>
</feature>
<sequence length="247" mass="25445">MSPARKITPLLAVLLMTLAPPALAQGMGGMDGGMGGGGMGGGGMGGDDMGGGGPPGGGGGARPPQPPKPIKRARFDKIVTDMFRDADTNRDGTVTLDELHALVEARRAVIIKERFAAIDADRNGSISMAEFSAWQSKMGSAATSDDAATGDRSGPIVEAVMPDVGEDRALARLIEPLSGTVIARANTNYDAGVSLEELLAYEGKLFDTADTDHDGYLSMEELRPKGKDGERMRGPGGPGPMGGPPPR</sequence>
<dbReference type="PROSITE" id="PS00018">
    <property type="entry name" value="EF_HAND_1"/>
    <property type="match status" value="3"/>
</dbReference>
<evidence type="ECO:0000256" key="2">
    <source>
        <dbReference type="SAM" id="SignalP"/>
    </source>
</evidence>
<feature type="domain" description="EF-hand" evidence="3">
    <location>
        <begin position="74"/>
        <end position="109"/>
    </location>
</feature>
<evidence type="ECO:0000256" key="1">
    <source>
        <dbReference type="SAM" id="MobiDB-lite"/>
    </source>
</evidence>
<protein>
    <submittedName>
        <fullName evidence="4">Calcium-binding protein</fullName>
    </submittedName>
</protein>
<feature type="region of interest" description="Disordered" evidence="1">
    <location>
        <begin position="218"/>
        <end position="247"/>
    </location>
</feature>
<dbReference type="Proteomes" id="UP000094626">
    <property type="component" value="Chromosome"/>
</dbReference>
<dbReference type="KEGG" id="nre:BES08_01350"/>
<dbReference type="CDD" id="cd00051">
    <property type="entry name" value="EFh"/>
    <property type="match status" value="1"/>
</dbReference>
<evidence type="ECO:0000313" key="5">
    <source>
        <dbReference type="Proteomes" id="UP000094626"/>
    </source>
</evidence>
<dbReference type="Pfam" id="PF13202">
    <property type="entry name" value="EF-hand_5"/>
    <property type="match status" value="3"/>
</dbReference>
<dbReference type="SMART" id="SM00054">
    <property type="entry name" value="EFh"/>
    <property type="match status" value="3"/>
</dbReference>
<feature type="compositionally biased region" description="Pro residues" evidence="1">
    <location>
        <begin position="237"/>
        <end position="247"/>
    </location>
</feature>
<dbReference type="GO" id="GO:0005509">
    <property type="term" value="F:calcium ion binding"/>
    <property type="evidence" value="ECO:0007669"/>
    <property type="project" value="InterPro"/>
</dbReference>
<feature type="region of interest" description="Disordered" evidence="1">
    <location>
        <begin position="38"/>
        <end position="70"/>
    </location>
</feature>
<accession>A0A1D8A0F5</accession>
<dbReference type="SUPFAM" id="SSF47473">
    <property type="entry name" value="EF-hand"/>
    <property type="match status" value="1"/>
</dbReference>
<dbReference type="Gene3D" id="1.10.238.10">
    <property type="entry name" value="EF-hand"/>
    <property type="match status" value="2"/>
</dbReference>
<dbReference type="PROSITE" id="PS50222">
    <property type="entry name" value="EF_HAND_2"/>
    <property type="match status" value="2"/>
</dbReference>
<keyword evidence="5" id="KW-1185">Reference proteome</keyword>
<dbReference type="InterPro" id="IPR018247">
    <property type="entry name" value="EF_Hand_1_Ca_BS"/>
</dbReference>
<dbReference type="InterPro" id="IPR011992">
    <property type="entry name" value="EF-hand-dom_pair"/>
</dbReference>
<dbReference type="OrthoDB" id="7573521at2"/>
<evidence type="ECO:0000313" key="4">
    <source>
        <dbReference type="EMBL" id="AOR75552.1"/>
    </source>
</evidence>
<dbReference type="RefSeq" id="WP_069707493.1">
    <property type="nucleotide sequence ID" value="NZ_CP017075.1"/>
</dbReference>
<dbReference type="EMBL" id="CP017075">
    <property type="protein sequence ID" value="AOR75552.1"/>
    <property type="molecule type" value="Genomic_DNA"/>
</dbReference>
<keyword evidence="2" id="KW-0732">Signal</keyword>
<feature type="chain" id="PRO_5009104553" evidence="2">
    <location>
        <begin position="25"/>
        <end position="247"/>
    </location>
</feature>
<organism evidence="4 5">
    <name type="scientific">Novosphingobium resinovorum</name>
    <dbReference type="NCBI Taxonomy" id="158500"/>
    <lineage>
        <taxon>Bacteria</taxon>
        <taxon>Pseudomonadati</taxon>
        <taxon>Pseudomonadota</taxon>
        <taxon>Alphaproteobacteria</taxon>
        <taxon>Sphingomonadales</taxon>
        <taxon>Sphingomonadaceae</taxon>
        <taxon>Novosphingobium</taxon>
    </lineage>
</organism>
<reference evidence="5" key="1">
    <citation type="journal article" date="2017" name="J. Biotechnol.">
        <title>Complete genome sequence of Novosphingobium resinovorum SA1, a versatile xenobiotic-degrading bacterium capable of utilizing sulfanilic acid.</title>
        <authorList>
            <person name="Hegedus B."/>
            <person name="Kos P.B."/>
            <person name="Balint B."/>
            <person name="Maroti G."/>
            <person name="Gan H.M."/>
            <person name="Perei K."/>
            <person name="Rakhely G."/>
        </authorList>
    </citation>
    <scope>NUCLEOTIDE SEQUENCE [LARGE SCALE GENOMIC DNA]</scope>
    <source>
        <strain evidence="5">SA1</strain>
    </source>
</reference>
<gene>
    <name evidence="4" type="ORF">BES08_01350</name>
</gene>
<proteinExistence type="predicted"/>